<sequence>MRAIQTAVSRRLVYYGGRMNRFKVFAKGPKIFSAGFVCAAAVVLPMAAIAVPEKKAVSKLPPGISKDYHTQAIDFIRYTNWKKTLENCNEEKFREVLGYIAYCKRNVPALIPVINSLNMKRLLLMIRHNDKIEAKALKKVGLPIKPIPTWLSILNETIGLDNLPDISEAYNIFGGMIYGGDGMDRSSEYFLDNIKKKENRIKILGTLLESERHPNIFQYIKKYNMEQKIIFPKYSKYAYNYSNFKYLADNDLIDPVAVVDYMEVAGASNENSPEDKRQILGYLLILNPHRSAKRSMTLMLLNSMQGKIKEERMFVSSLIKAIGYKFRREEIKKFEADLNVAYKKLNYYASKNEANGFVEYLKSEHAEFSHLHLEGASRYKVADDIYDDDDDDIDYDDIDYDDEE</sequence>
<protein>
    <submittedName>
        <fullName evidence="1">Uncharacterized protein</fullName>
    </submittedName>
</protein>
<proteinExistence type="predicted"/>
<accession>A0A3G5A9F1</accession>
<reference evidence="1" key="1">
    <citation type="submission" date="2018-10" db="EMBL/GenBank/DDBJ databases">
        <title>Hidden diversity of soil giant viruses.</title>
        <authorList>
            <person name="Schulz F."/>
            <person name="Alteio L."/>
            <person name="Goudeau D."/>
            <person name="Ryan E.M."/>
            <person name="Malmstrom R.R."/>
            <person name="Blanchard J."/>
            <person name="Woyke T."/>
        </authorList>
    </citation>
    <scope>NUCLEOTIDE SEQUENCE</scope>
    <source>
        <strain evidence="1">HYV1</strain>
    </source>
</reference>
<dbReference type="EMBL" id="MK072392">
    <property type="protein sequence ID" value="AYV83712.1"/>
    <property type="molecule type" value="Genomic_DNA"/>
</dbReference>
<name>A0A3G5A9F1_9VIRU</name>
<gene>
    <name evidence="1" type="ORF">Hyperionvirus10_48</name>
</gene>
<organism evidence="1">
    <name type="scientific">Hyperionvirus sp</name>
    <dbReference type="NCBI Taxonomy" id="2487770"/>
    <lineage>
        <taxon>Viruses</taxon>
        <taxon>Varidnaviria</taxon>
        <taxon>Bamfordvirae</taxon>
        <taxon>Nucleocytoviricota</taxon>
        <taxon>Megaviricetes</taxon>
        <taxon>Imitervirales</taxon>
        <taxon>Mimiviridae</taxon>
        <taxon>Klosneuvirinae</taxon>
    </lineage>
</organism>
<evidence type="ECO:0000313" key="1">
    <source>
        <dbReference type="EMBL" id="AYV83712.1"/>
    </source>
</evidence>